<evidence type="ECO:0000313" key="4">
    <source>
        <dbReference type="Proteomes" id="UP001172673"/>
    </source>
</evidence>
<dbReference type="SMART" id="SM00225">
    <property type="entry name" value="BTB"/>
    <property type="match status" value="1"/>
</dbReference>
<dbReference type="Gene3D" id="3.30.710.10">
    <property type="entry name" value="Potassium Channel Kv1.1, Chain A"/>
    <property type="match status" value="1"/>
</dbReference>
<proteinExistence type="predicted"/>
<protein>
    <recommendedName>
        <fullName evidence="2">BTB domain-containing protein</fullName>
    </recommendedName>
</protein>
<dbReference type="Pfam" id="PF00651">
    <property type="entry name" value="BTB"/>
    <property type="match status" value="1"/>
</dbReference>
<dbReference type="PROSITE" id="PS50097">
    <property type="entry name" value="BTB"/>
    <property type="match status" value="1"/>
</dbReference>
<comment type="caution">
    <text evidence="3">The sequence shown here is derived from an EMBL/GenBank/DDBJ whole genome shotgun (WGS) entry which is preliminary data.</text>
</comment>
<feature type="region of interest" description="Disordered" evidence="1">
    <location>
        <begin position="103"/>
        <end position="135"/>
    </location>
</feature>
<name>A0AA38X508_9EURO</name>
<feature type="compositionally biased region" description="Polar residues" evidence="1">
    <location>
        <begin position="124"/>
        <end position="135"/>
    </location>
</feature>
<evidence type="ECO:0000259" key="2">
    <source>
        <dbReference type="PROSITE" id="PS50097"/>
    </source>
</evidence>
<evidence type="ECO:0000313" key="3">
    <source>
        <dbReference type="EMBL" id="KAJ9606900.1"/>
    </source>
</evidence>
<accession>A0AA38X508</accession>
<gene>
    <name evidence="3" type="ORF">H2200_008910</name>
</gene>
<dbReference type="PANTHER" id="PTHR47843:SF5">
    <property type="entry name" value="BTB_POZ DOMAIN PROTEIN"/>
    <property type="match status" value="1"/>
</dbReference>
<reference evidence="3" key="1">
    <citation type="submission" date="2022-10" db="EMBL/GenBank/DDBJ databases">
        <title>Culturing micro-colonial fungi from biological soil crusts in the Mojave desert and describing Neophaeococcomyces mojavensis, and introducing the new genera and species Taxawa tesnikishii.</title>
        <authorList>
            <person name="Kurbessoian T."/>
            <person name="Stajich J.E."/>
        </authorList>
    </citation>
    <scope>NUCLEOTIDE SEQUENCE</scope>
    <source>
        <strain evidence="3">TK_41</strain>
    </source>
</reference>
<feature type="compositionally biased region" description="Basic and acidic residues" evidence="1">
    <location>
        <begin position="105"/>
        <end position="115"/>
    </location>
</feature>
<organism evidence="3 4">
    <name type="scientific">Cladophialophora chaetospira</name>
    <dbReference type="NCBI Taxonomy" id="386627"/>
    <lineage>
        <taxon>Eukaryota</taxon>
        <taxon>Fungi</taxon>
        <taxon>Dikarya</taxon>
        <taxon>Ascomycota</taxon>
        <taxon>Pezizomycotina</taxon>
        <taxon>Eurotiomycetes</taxon>
        <taxon>Chaetothyriomycetidae</taxon>
        <taxon>Chaetothyriales</taxon>
        <taxon>Herpotrichiellaceae</taxon>
        <taxon>Cladophialophora</taxon>
    </lineage>
</organism>
<dbReference type="Proteomes" id="UP001172673">
    <property type="component" value="Unassembled WGS sequence"/>
</dbReference>
<dbReference type="AlphaFoldDB" id="A0AA38X508"/>
<dbReference type="EMBL" id="JAPDRK010000013">
    <property type="protein sequence ID" value="KAJ9606900.1"/>
    <property type="molecule type" value="Genomic_DNA"/>
</dbReference>
<dbReference type="PANTHER" id="PTHR47843">
    <property type="entry name" value="BTB DOMAIN-CONTAINING PROTEIN-RELATED"/>
    <property type="match status" value="1"/>
</dbReference>
<evidence type="ECO:0000256" key="1">
    <source>
        <dbReference type="SAM" id="MobiDB-lite"/>
    </source>
</evidence>
<keyword evidence="4" id="KW-1185">Reference proteome</keyword>
<dbReference type="InterPro" id="IPR011333">
    <property type="entry name" value="SKP1/BTB/POZ_sf"/>
</dbReference>
<sequence>MAGVTSSTYLDFLKTGKYSDFTIICKDVEFKVHKVVLCGSSSMLDTACKGGFKEATSGKIEFPEDDPEVMARVVLFMYTGDYDADKAPSTILPSGYSIVAGTPETKTESSAAEKPKSRRIKASTEATPAQSKSGVGQTIDKRSFEVLTINALVYKCADMLGIQNLMMLAAERFLADCPVAYTDERFAPPLRTMFESTRSDDEHLRLPVTTLCVKSHSLLPALVAAVVQEHEYNVWRIYVPILLGGLNGKTEDQIKRETLEDVAFLQARYCPCCYIPVTFLLNNDNKVTGYCKGTGCQGRVTLGS</sequence>
<dbReference type="SUPFAM" id="SSF54695">
    <property type="entry name" value="POZ domain"/>
    <property type="match status" value="1"/>
</dbReference>
<dbReference type="InterPro" id="IPR000210">
    <property type="entry name" value="BTB/POZ_dom"/>
</dbReference>
<dbReference type="CDD" id="cd18186">
    <property type="entry name" value="BTB_POZ_ZBTB_KLHL-like"/>
    <property type="match status" value="1"/>
</dbReference>
<feature type="domain" description="BTB" evidence="2">
    <location>
        <begin position="19"/>
        <end position="86"/>
    </location>
</feature>